<comment type="caution">
    <text evidence="1">The sequence shown here is derived from an EMBL/GenBank/DDBJ whole genome shotgun (WGS) entry which is preliminary data.</text>
</comment>
<organism evidence="1">
    <name type="scientific">mine drainage metagenome</name>
    <dbReference type="NCBI Taxonomy" id="410659"/>
    <lineage>
        <taxon>unclassified sequences</taxon>
        <taxon>metagenomes</taxon>
        <taxon>ecological metagenomes</taxon>
    </lineage>
</organism>
<name>A0A1J5RZN9_9ZZZZ</name>
<sequence length="455" mass="50848">MFKAIKIVRESIVCLFTFGYSITNLSAQSNSNNKESNWTNHFQLTVISQSHSGFKSNYTGNNSLADTVEVGATSVTSTIFLGRKLWKGAAIYFNPEIAGGKGLNCALGVAGALNGETYRVGNPEPRVFIARGYLQQFIPLKRCSYVKVDDDLNQVKDLIPDKRIVISAGKFAISDFYDNNAYSHDPRTQFLNWSIMANGAWDYPANTRGYTFGAVIELIHPFWAIRFSSVAVPTIANASTMEYRISKARSETIEFEKSIKIHNHPGSYKFIISNTFSKAPSYQEGLQAICNKDSFLLNVIAGKQENNKYGGRKFGLAFNAEQELSKEIGFFSRVGWNDGKYASWAFTEIDRTVNLGVSVKGNKWNRPNDVLGVAAVINGISNEHRAFLKAGGYGFIIGDGNLKYANECIFEIFYNTQLSKIFWLTLDYQFVKNTAYNKDRNGPVNVFGIRGHIKF</sequence>
<dbReference type="InterPro" id="IPR007049">
    <property type="entry name" value="Carb-sel_porin_OprB"/>
</dbReference>
<dbReference type="GO" id="GO:0015288">
    <property type="term" value="F:porin activity"/>
    <property type="evidence" value="ECO:0007669"/>
    <property type="project" value="InterPro"/>
</dbReference>
<accession>A0A1J5RZN9</accession>
<dbReference type="GO" id="GO:0008643">
    <property type="term" value="P:carbohydrate transport"/>
    <property type="evidence" value="ECO:0007669"/>
    <property type="project" value="InterPro"/>
</dbReference>
<reference evidence="1" key="1">
    <citation type="submission" date="2016-10" db="EMBL/GenBank/DDBJ databases">
        <title>Sequence of Gallionella enrichment culture.</title>
        <authorList>
            <person name="Poehlein A."/>
            <person name="Muehling M."/>
            <person name="Daniel R."/>
        </authorList>
    </citation>
    <scope>NUCLEOTIDE SEQUENCE</scope>
</reference>
<dbReference type="AlphaFoldDB" id="A0A1J5RZN9"/>
<proteinExistence type="predicted"/>
<dbReference type="Pfam" id="PF04966">
    <property type="entry name" value="OprB"/>
    <property type="match status" value="1"/>
</dbReference>
<dbReference type="EMBL" id="MLJW01000085">
    <property type="protein sequence ID" value="OIR01314.1"/>
    <property type="molecule type" value="Genomic_DNA"/>
</dbReference>
<dbReference type="InterPro" id="IPR038673">
    <property type="entry name" value="OprB_sf"/>
</dbReference>
<gene>
    <name evidence="1" type="ORF">GALL_166020</name>
</gene>
<evidence type="ECO:0000313" key="1">
    <source>
        <dbReference type="EMBL" id="OIR01314.1"/>
    </source>
</evidence>
<protein>
    <submittedName>
        <fullName evidence="1">Carbohydrate-selective porin, OprB family</fullName>
    </submittedName>
</protein>
<dbReference type="GO" id="GO:0016020">
    <property type="term" value="C:membrane"/>
    <property type="evidence" value="ECO:0007669"/>
    <property type="project" value="InterPro"/>
</dbReference>
<dbReference type="Gene3D" id="2.40.160.180">
    <property type="entry name" value="Carbohydrate-selective porin OprB"/>
    <property type="match status" value="1"/>
</dbReference>